<evidence type="ECO:0000313" key="8">
    <source>
        <dbReference type="EMBL" id="MFH7597120.1"/>
    </source>
</evidence>
<dbReference type="SUPFAM" id="SSF103473">
    <property type="entry name" value="MFS general substrate transporter"/>
    <property type="match status" value="1"/>
</dbReference>
<evidence type="ECO:0000256" key="3">
    <source>
        <dbReference type="ARBA" id="ARBA00022692"/>
    </source>
</evidence>
<feature type="domain" description="Major facilitator superfamily (MFS) profile" evidence="7">
    <location>
        <begin position="1"/>
        <end position="399"/>
    </location>
</feature>
<feature type="transmembrane region" description="Helical" evidence="6">
    <location>
        <begin position="105"/>
        <end position="126"/>
    </location>
</feature>
<reference evidence="8 9" key="1">
    <citation type="submission" date="2024-03" db="EMBL/GenBank/DDBJ databases">
        <title>Whole genome sequencing of Streptomyces racemochromogenes, to identify antimicrobial biosynthetic gene clusters.</title>
        <authorList>
            <person name="Suryawanshi P."/>
            <person name="Krishnaraj P.U."/>
            <person name="Arun Y.P."/>
            <person name="Suryawanshi M.P."/>
            <person name="Rakshit O."/>
        </authorList>
    </citation>
    <scope>NUCLEOTIDE SEQUENCE [LARGE SCALE GENOMIC DNA]</scope>
    <source>
        <strain evidence="8 9">AUDT626</strain>
    </source>
</reference>
<gene>
    <name evidence="8" type="ORF">WDV06_18765</name>
</gene>
<keyword evidence="4 6" id="KW-1133">Transmembrane helix</keyword>
<dbReference type="PROSITE" id="PS50850">
    <property type="entry name" value="MFS"/>
    <property type="match status" value="1"/>
</dbReference>
<evidence type="ECO:0000256" key="5">
    <source>
        <dbReference type="ARBA" id="ARBA00023136"/>
    </source>
</evidence>
<evidence type="ECO:0000256" key="4">
    <source>
        <dbReference type="ARBA" id="ARBA00022989"/>
    </source>
</evidence>
<dbReference type="RefSeq" id="WP_395510908.1">
    <property type="nucleotide sequence ID" value="NZ_JBBDHD010000045.1"/>
</dbReference>
<evidence type="ECO:0000313" key="9">
    <source>
        <dbReference type="Proteomes" id="UP001610631"/>
    </source>
</evidence>
<feature type="transmembrane region" description="Helical" evidence="6">
    <location>
        <begin position="308"/>
        <end position="329"/>
    </location>
</feature>
<feature type="transmembrane region" description="Helical" evidence="6">
    <location>
        <begin position="285"/>
        <end position="302"/>
    </location>
</feature>
<feature type="transmembrane region" description="Helical" evidence="6">
    <location>
        <begin position="374"/>
        <end position="395"/>
    </location>
</feature>
<dbReference type="PANTHER" id="PTHR23513">
    <property type="entry name" value="INTEGRAL MEMBRANE EFFLUX PROTEIN-RELATED"/>
    <property type="match status" value="1"/>
</dbReference>
<feature type="transmembrane region" description="Helical" evidence="6">
    <location>
        <begin position="171"/>
        <end position="190"/>
    </location>
</feature>
<evidence type="ECO:0000256" key="1">
    <source>
        <dbReference type="ARBA" id="ARBA00004651"/>
    </source>
</evidence>
<evidence type="ECO:0000256" key="2">
    <source>
        <dbReference type="ARBA" id="ARBA00022475"/>
    </source>
</evidence>
<feature type="transmembrane region" description="Helical" evidence="6">
    <location>
        <begin position="45"/>
        <end position="66"/>
    </location>
</feature>
<keyword evidence="2" id="KW-1003">Cell membrane</keyword>
<keyword evidence="5 6" id="KW-0472">Membrane</keyword>
<dbReference type="InterPro" id="IPR020846">
    <property type="entry name" value="MFS_dom"/>
</dbReference>
<name>A0ABW7PG66_9ACTN</name>
<keyword evidence="3 6" id="KW-0812">Transmembrane</keyword>
<evidence type="ECO:0000256" key="6">
    <source>
        <dbReference type="SAM" id="Phobius"/>
    </source>
</evidence>
<organism evidence="8 9">
    <name type="scientific">Streptomyces racemochromogenes</name>
    <dbReference type="NCBI Taxonomy" id="67353"/>
    <lineage>
        <taxon>Bacteria</taxon>
        <taxon>Bacillati</taxon>
        <taxon>Actinomycetota</taxon>
        <taxon>Actinomycetes</taxon>
        <taxon>Kitasatosporales</taxon>
        <taxon>Streptomycetaceae</taxon>
        <taxon>Streptomyces</taxon>
    </lineage>
</organism>
<dbReference type="PANTHER" id="PTHR23513:SF11">
    <property type="entry name" value="STAPHYLOFERRIN A TRANSPORTER"/>
    <property type="match status" value="1"/>
</dbReference>
<proteinExistence type="predicted"/>
<evidence type="ECO:0000259" key="7">
    <source>
        <dbReference type="PROSITE" id="PS50850"/>
    </source>
</evidence>
<feature type="transmembrane region" description="Helical" evidence="6">
    <location>
        <begin position="227"/>
        <end position="252"/>
    </location>
</feature>
<feature type="transmembrane region" description="Helical" evidence="6">
    <location>
        <begin position="78"/>
        <end position="99"/>
    </location>
</feature>
<dbReference type="Gene3D" id="1.20.1250.20">
    <property type="entry name" value="MFS general substrate transporter like domains"/>
    <property type="match status" value="1"/>
</dbReference>
<comment type="caution">
    <text evidence="8">The sequence shown here is derived from an EMBL/GenBank/DDBJ whole genome shotgun (WGS) entry which is preliminary data.</text>
</comment>
<feature type="transmembrane region" description="Helical" evidence="6">
    <location>
        <begin position="341"/>
        <end position="368"/>
    </location>
</feature>
<protein>
    <submittedName>
        <fullName evidence="8">MFS transporter</fullName>
    </submittedName>
</protein>
<sequence length="437" mass="44565">MSTTAPPKANKAERLLVPATFITNLGNGIQLTAASYLVFTAQNTMLAVSWLMIAVTIPQVALSVYFGKLVDRFDRRTLAVTSDLVSGVAAIGLPLWLALGGEPSTVSYVASFVLSISAALFFPASNALIKERIPEARLAKFNGNSEVAIQAGSLASAALGGWVIVWTGVDALFYFNSATFFVSALMLFAIGRRPAGSTSAAAAAATAAKATAAAKASGPRPPLARLALLYAIGNIVIITGNSIMLVLVIDAFHSNTGYLGIVDALFGIGALAAPWTFGKLSAKSGLVKTALIGYLVWAVILVTESLHLYAMMAAIPFAGITFCVARIAARTALMKAAPEERTGFVFGATNAFGLAAGTAAVTGISLLVDATKVQYGFYALSALVVVVATATVLALPKSFLAASAAGDEPAAAPAPAPAADSASDADAEVLVAAAAKS</sequence>
<keyword evidence="9" id="KW-1185">Reference proteome</keyword>
<feature type="transmembrane region" description="Helical" evidence="6">
    <location>
        <begin position="15"/>
        <end position="39"/>
    </location>
</feature>
<comment type="subcellular location">
    <subcellularLocation>
        <location evidence="1">Cell membrane</location>
        <topology evidence="1">Multi-pass membrane protein</topology>
    </subcellularLocation>
</comment>
<dbReference type="Proteomes" id="UP001610631">
    <property type="component" value="Unassembled WGS sequence"/>
</dbReference>
<dbReference type="CDD" id="cd06173">
    <property type="entry name" value="MFS_MefA_like"/>
    <property type="match status" value="1"/>
</dbReference>
<accession>A0ABW7PG66</accession>
<feature type="transmembrane region" description="Helical" evidence="6">
    <location>
        <begin position="258"/>
        <end position="278"/>
    </location>
</feature>
<dbReference type="EMBL" id="JBBDHD010000045">
    <property type="protein sequence ID" value="MFH7597120.1"/>
    <property type="molecule type" value="Genomic_DNA"/>
</dbReference>
<dbReference type="InterPro" id="IPR011701">
    <property type="entry name" value="MFS"/>
</dbReference>
<dbReference type="InterPro" id="IPR036259">
    <property type="entry name" value="MFS_trans_sf"/>
</dbReference>
<dbReference type="Pfam" id="PF07690">
    <property type="entry name" value="MFS_1"/>
    <property type="match status" value="1"/>
</dbReference>
<feature type="transmembrane region" description="Helical" evidence="6">
    <location>
        <begin position="147"/>
        <end position="165"/>
    </location>
</feature>